<comment type="caution">
    <text evidence="2">The sequence shown here is derived from an EMBL/GenBank/DDBJ whole genome shotgun (WGS) entry which is preliminary data.</text>
</comment>
<protein>
    <submittedName>
        <fullName evidence="2">Carboxylate--amine ligase</fullName>
    </submittedName>
</protein>
<name>A0A926HRU0_9FIRM</name>
<gene>
    <name evidence="2" type="ORF">IAG03_03780</name>
</gene>
<keyword evidence="2" id="KW-0436">Ligase</keyword>
<organism evidence="2 3">
    <name type="scientific">Yeguia hominis</name>
    <dbReference type="NCBI Taxonomy" id="2763662"/>
    <lineage>
        <taxon>Bacteria</taxon>
        <taxon>Bacillati</taxon>
        <taxon>Bacillota</taxon>
        <taxon>Clostridia</taxon>
        <taxon>Eubacteriales</taxon>
        <taxon>Yeguiaceae</taxon>
        <taxon>Yeguia</taxon>
    </lineage>
</organism>
<evidence type="ECO:0000313" key="2">
    <source>
        <dbReference type="EMBL" id="MBC8533135.1"/>
    </source>
</evidence>
<dbReference type="Gene3D" id="3.30.470.20">
    <property type="entry name" value="ATP-grasp fold, B domain"/>
    <property type="match status" value="1"/>
</dbReference>
<feature type="domain" description="Alpha-L-glutamate ligase-related protein ATP-grasp" evidence="1">
    <location>
        <begin position="148"/>
        <end position="320"/>
    </location>
</feature>
<dbReference type="GO" id="GO:0016874">
    <property type="term" value="F:ligase activity"/>
    <property type="evidence" value="ECO:0007669"/>
    <property type="project" value="UniProtKB-KW"/>
</dbReference>
<dbReference type="EMBL" id="JACRSN010000004">
    <property type="protein sequence ID" value="MBC8533135.1"/>
    <property type="molecule type" value="Genomic_DNA"/>
</dbReference>
<dbReference type="SUPFAM" id="SSF56059">
    <property type="entry name" value="Glutathione synthetase ATP-binding domain-like"/>
    <property type="match status" value="1"/>
</dbReference>
<accession>A0A926HRU0</accession>
<dbReference type="RefSeq" id="WP_249318486.1">
    <property type="nucleotide sequence ID" value="NZ_JACRSN010000004.1"/>
</dbReference>
<reference evidence="2" key="1">
    <citation type="submission" date="2020-08" db="EMBL/GenBank/DDBJ databases">
        <title>Genome public.</title>
        <authorList>
            <person name="Liu C."/>
            <person name="Sun Q."/>
        </authorList>
    </citation>
    <scope>NUCLEOTIDE SEQUENCE</scope>
    <source>
        <strain evidence="2">NSJ-40</strain>
    </source>
</reference>
<dbReference type="Pfam" id="PF14397">
    <property type="entry name" value="ATPgrasp_ST"/>
    <property type="match status" value="1"/>
</dbReference>
<proteinExistence type="predicted"/>
<dbReference type="AlphaFoldDB" id="A0A926HRU0"/>
<dbReference type="Proteomes" id="UP000651482">
    <property type="component" value="Unassembled WGS sequence"/>
</dbReference>
<dbReference type="InterPro" id="IPR039523">
    <property type="entry name" value="RimK-rel_E_lig_ATP-grasp"/>
</dbReference>
<evidence type="ECO:0000313" key="3">
    <source>
        <dbReference type="Proteomes" id="UP000651482"/>
    </source>
</evidence>
<evidence type="ECO:0000259" key="1">
    <source>
        <dbReference type="Pfam" id="PF14397"/>
    </source>
</evidence>
<keyword evidence="3" id="KW-1185">Reference proteome</keyword>
<sequence>MSRVKYFFQMLTGARFRKMADVINRVHDRCGKNKVFLFFDILNCAVRYGAGYYDYIIFGFYDMNAKQRKTYVTRTINKKIIMMLNDQAYSYIFDEKNVFNKRFRAYLRRDFLDLGEADAAAFCTFMDGKESIIAKPNVAESGKGIEKLDRASFKDLSEMYAYVKNPEKNFGVLEELIVQHPDMAKLYPLAVNTMRIVTLVAPDGIAHCAYAVCKMGNEGKFVDNMENSGLACPIDQETGKICGVAHTSKLINYDTHPYTGIPLIGYQLPYVKEAIEMCKRAALEVPQIKYVGWDVCIMPDGPAIIEGNDFPGYDFYQLPEHTPDKIGLLPYYRSLLPNL</sequence>